<dbReference type="Proteomes" id="UP001605036">
    <property type="component" value="Unassembled WGS sequence"/>
</dbReference>
<comment type="caution">
    <text evidence="2">The sequence shown here is derived from an EMBL/GenBank/DDBJ whole genome shotgun (WGS) entry which is preliminary data.</text>
</comment>
<dbReference type="AlphaFoldDB" id="A0ABD1Y5X5"/>
<keyword evidence="3" id="KW-1185">Reference proteome</keyword>
<sequence>MSRLTYWLRETGKAKRPSPGTTNGGHKKRKVVFGEELDFTPNKDVLDEPSIPTRSPLSQPALPTPSPAYNTMLHAQQQHQYVEAPKVISKAKEKGIFQLQLLDKVLVVCEKATLKKASRENREQQWAAKEPRPLEEGISSAIPPRLQKVIQSLLADLVEKVREDAFNEVEKDAQIEILDKSRKMLAC</sequence>
<organism evidence="2 3">
    <name type="scientific">Riccia fluitans</name>
    <dbReference type="NCBI Taxonomy" id="41844"/>
    <lineage>
        <taxon>Eukaryota</taxon>
        <taxon>Viridiplantae</taxon>
        <taxon>Streptophyta</taxon>
        <taxon>Embryophyta</taxon>
        <taxon>Marchantiophyta</taxon>
        <taxon>Marchantiopsida</taxon>
        <taxon>Marchantiidae</taxon>
        <taxon>Marchantiales</taxon>
        <taxon>Ricciaceae</taxon>
        <taxon>Riccia</taxon>
    </lineage>
</organism>
<proteinExistence type="predicted"/>
<accession>A0ABD1Y5X5</accession>
<reference evidence="2 3" key="1">
    <citation type="submission" date="2024-09" db="EMBL/GenBank/DDBJ databases">
        <title>Chromosome-scale assembly of Riccia fluitans.</title>
        <authorList>
            <person name="Paukszto L."/>
            <person name="Sawicki J."/>
            <person name="Karawczyk K."/>
            <person name="Piernik-Szablinska J."/>
            <person name="Szczecinska M."/>
            <person name="Mazdziarz M."/>
        </authorList>
    </citation>
    <scope>NUCLEOTIDE SEQUENCE [LARGE SCALE GENOMIC DNA]</scope>
    <source>
        <strain evidence="2">Rf_01</strain>
        <tissue evidence="2">Aerial parts of the thallus</tissue>
    </source>
</reference>
<gene>
    <name evidence="2" type="ORF">R1flu_000939</name>
</gene>
<protein>
    <submittedName>
        <fullName evidence="2">Uncharacterized protein</fullName>
    </submittedName>
</protein>
<evidence type="ECO:0000313" key="2">
    <source>
        <dbReference type="EMBL" id="KAL2620734.1"/>
    </source>
</evidence>
<dbReference type="EMBL" id="JBHFFA010000006">
    <property type="protein sequence ID" value="KAL2620734.1"/>
    <property type="molecule type" value="Genomic_DNA"/>
</dbReference>
<name>A0ABD1Y5X5_9MARC</name>
<feature type="region of interest" description="Disordered" evidence="1">
    <location>
        <begin position="1"/>
        <end position="66"/>
    </location>
</feature>
<evidence type="ECO:0000256" key="1">
    <source>
        <dbReference type="SAM" id="MobiDB-lite"/>
    </source>
</evidence>
<evidence type="ECO:0000313" key="3">
    <source>
        <dbReference type="Proteomes" id="UP001605036"/>
    </source>
</evidence>